<keyword evidence="6" id="KW-1185">Reference proteome</keyword>
<dbReference type="Proteomes" id="UP000248731">
    <property type="component" value="Chromosome 1"/>
</dbReference>
<organism evidence="1 6">
    <name type="scientific">Salmonella enterica subsp. arizonae</name>
    <dbReference type="NCBI Taxonomy" id="59203"/>
    <lineage>
        <taxon>Bacteria</taxon>
        <taxon>Pseudomonadati</taxon>
        <taxon>Pseudomonadota</taxon>
        <taxon>Gammaproteobacteria</taxon>
        <taxon>Enterobacterales</taxon>
        <taxon>Enterobacteriaceae</taxon>
        <taxon>Salmonella</taxon>
    </lineage>
</organism>
<name>A0A2X4T5L7_SALER</name>
<dbReference type="EMBL" id="UGXD01000002">
    <property type="protein sequence ID" value="SUG32161.1"/>
    <property type="molecule type" value="Genomic_DNA"/>
</dbReference>
<dbReference type="SUPFAM" id="SSF52317">
    <property type="entry name" value="Class I glutamine amidotransferase-like"/>
    <property type="match status" value="1"/>
</dbReference>
<dbReference type="GO" id="GO:0016740">
    <property type="term" value="F:transferase activity"/>
    <property type="evidence" value="ECO:0007669"/>
    <property type="project" value="UniProtKB-KW"/>
</dbReference>
<dbReference type="EMBL" id="UGXG01000002">
    <property type="protein sequence ID" value="SUG46580.1"/>
    <property type="molecule type" value="Genomic_DNA"/>
</dbReference>
<protein>
    <submittedName>
        <fullName evidence="1">Amidotransferase</fullName>
    </submittedName>
</protein>
<gene>
    <name evidence="2" type="ORF">NCTC7295_01554</name>
    <name evidence="3" type="ORF">NCTC7303_02658</name>
    <name evidence="4" type="ORF">NCTC7304_01582</name>
    <name evidence="1" type="ORF">NCTC7307_01671</name>
    <name evidence="5" type="ORF">NCTC8297_01809</name>
</gene>
<dbReference type="Proteomes" id="UP000254741">
    <property type="component" value="Unassembled WGS sequence"/>
</dbReference>
<evidence type="ECO:0000313" key="9">
    <source>
        <dbReference type="Proteomes" id="UP000254762"/>
    </source>
</evidence>
<sequence length="75" mass="8265">MRIHFVVHESFESTGAYLQWAEDRGYAISWSRVYAGEALPLNADGFDMLVVFGGHSRRGPPAKSARILTLAPSSI</sequence>
<evidence type="ECO:0000313" key="6">
    <source>
        <dbReference type="Proteomes" id="UP000248731"/>
    </source>
</evidence>
<dbReference type="EMBL" id="LS483466">
    <property type="protein sequence ID" value="SQI22506.1"/>
    <property type="molecule type" value="Genomic_DNA"/>
</dbReference>
<dbReference type="EMBL" id="UGXC01000002">
    <property type="protein sequence ID" value="SUG30439.1"/>
    <property type="molecule type" value="Genomic_DNA"/>
</dbReference>
<evidence type="ECO:0000313" key="3">
    <source>
        <dbReference type="EMBL" id="SUG30439.1"/>
    </source>
</evidence>
<dbReference type="Proteomes" id="UP000254124">
    <property type="component" value="Unassembled WGS sequence"/>
</dbReference>
<dbReference type="Proteomes" id="UP000254762">
    <property type="component" value="Unassembled WGS sequence"/>
</dbReference>
<dbReference type="Gene3D" id="3.40.50.880">
    <property type="match status" value="1"/>
</dbReference>
<accession>A0A2X4T5L7</accession>
<dbReference type="Proteomes" id="UP000255443">
    <property type="component" value="Unassembled WGS sequence"/>
</dbReference>
<evidence type="ECO:0000313" key="2">
    <source>
        <dbReference type="EMBL" id="SUG13949.1"/>
    </source>
</evidence>
<keyword evidence="1" id="KW-0808">Transferase</keyword>
<reference evidence="6 7" key="1">
    <citation type="submission" date="2018-06" db="EMBL/GenBank/DDBJ databases">
        <authorList>
            <consortium name="Pathogen Informatics"/>
            <person name="Doyle S."/>
        </authorList>
    </citation>
    <scope>NUCLEOTIDE SEQUENCE [LARGE SCALE GENOMIC DNA]</scope>
    <source>
        <strain evidence="2 7">NCTC7295</strain>
        <strain evidence="3 10">NCTC7303</strain>
        <strain evidence="4 9">NCTC7304</strain>
        <strain evidence="1 6">NCTC7307</strain>
        <strain evidence="5 8">NCTC8297</strain>
    </source>
</reference>
<evidence type="ECO:0000313" key="1">
    <source>
        <dbReference type="EMBL" id="SQI22506.1"/>
    </source>
</evidence>
<dbReference type="InterPro" id="IPR029062">
    <property type="entry name" value="Class_I_gatase-like"/>
</dbReference>
<dbReference type="AlphaFoldDB" id="A0A2X4T5L7"/>
<evidence type="ECO:0000313" key="10">
    <source>
        <dbReference type="Proteomes" id="UP000255443"/>
    </source>
</evidence>
<evidence type="ECO:0000313" key="8">
    <source>
        <dbReference type="Proteomes" id="UP000254741"/>
    </source>
</evidence>
<evidence type="ECO:0000313" key="7">
    <source>
        <dbReference type="Proteomes" id="UP000254124"/>
    </source>
</evidence>
<evidence type="ECO:0000313" key="4">
    <source>
        <dbReference type="EMBL" id="SUG32161.1"/>
    </source>
</evidence>
<proteinExistence type="predicted"/>
<dbReference type="EMBL" id="UGWZ01000001">
    <property type="protein sequence ID" value="SUG13949.1"/>
    <property type="molecule type" value="Genomic_DNA"/>
</dbReference>
<evidence type="ECO:0000313" key="5">
    <source>
        <dbReference type="EMBL" id="SUG46580.1"/>
    </source>
</evidence>